<dbReference type="InterPro" id="IPR004408">
    <property type="entry name" value="Biotin_CoA_COase_ligase"/>
</dbReference>
<dbReference type="CDD" id="cd03144">
    <property type="entry name" value="GATase1_ScBLP_like"/>
    <property type="match status" value="1"/>
</dbReference>
<comment type="caution">
    <text evidence="5">The sequence shown here is derived from an EMBL/GenBank/DDBJ whole genome shotgun (WGS) entry which is preliminary data.</text>
</comment>
<dbReference type="Gene3D" id="3.30.930.10">
    <property type="entry name" value="Bira Bifunctional Protein, Domain 2"/>
    <property type="match status" value="1"/>
</dbReference>
<dbReference type="CDD" id="cd16442">
    <property type="entry name" value="BPL"/>
    <property type="match status" value="1"/>
</dbReference>
<comment type="similarity">
    <text evidence="1">Belongs to the biotin--protein ligase family.</text>
</comment>
<dbReference type="PANTHER" id="PTHR12835:SF5">
    <property type="entry name" value="BIOTIN--PROTEIN LIGASE"/>
    <property type="match status" value="1"/>
</dbReference>
<accession>A0ABR0J365</accession>
<evidence type="ECO:0000256" key="2">
    <source>
        <dbReference type="ARBA" id="ARBA00022598"/>
    </source>
</evidence>
<dbReference type="Pfam" id="PF09825">
    <property type="entry name" value="BPL_N"/>
    <property type="match status" value="1"/>
</dbReference>
<gene>
    <name evidence="5" type="primary">BPL1</name>
    <name evidence="5" type="ORF">LTR69_009076</name>
</gene>
<dbReference type="Pfam" id="PF03099">
    <property type="entry name" value="BPL_LplA_LipB"/>
    <property type="match status" value="1"/>
</dbReference>
<keyword evidence="2" id="KW-0436">Ligase</keyword>
<dbReference type="InterPro" id="IPR004143">
    <property type="entry name" value="BPL_LPL_catalytic"/>
</dbReference>
<evidence type="ECO:0000313" key="6">
    <source>
        <dbReference type="Proteomes" id="UP001345691"/>
    </source>
</evidence>
<reference evidence="5 6" key="1">
    <citation type="submission" date="2023-08" db="EMBL/GenBank/DDBJ databases">
        <title>Black Yeasts Isolated from many extreme environments.</title>
        <authorList>
            <person name="Coleine C."/>
            <person name="Stajich J.E."/>
            <person name="Selbmann L."/>
        </authorList>
    </citation>
    <scope>NUCLEOTIDE SEQUENCE [LARGE SCALE GENOMIC DNA]</scope>
    <source>
        <strain evidence="5 6">CCFEE 6328</strain>
    </source>
</reference>
<dbReference type="InterPro" id="IPR045864">
    <property type="entry name" value="aa-tRNA-synth_II/BPL/LPL"/>
</dbReference>
<dbReference type="NCBIfam" id="TIGR00121">
    <property type="entry name" value="birA_ligase"/>
    <property type="match status" value="1"/>
</dbReference>
<dbReference type="SUPFAM" id="SSF55681">
    <property type="entry name" value="Class II aaRS and biotin synthetases"/>
    <property type="match status" value="1"/>
</dbReference>
<name>A0ABR0J365_9EURO</name>
<sequence>MATKRMNVLVYSGALTQEVWRSNPNLMISSGNGSTIESVRHCLYTLRRLLAPNYAVIPVTGDMLIKEPWTASCAALVVPGGADLGYRKTLNGEGNRRIRQFVERGGIYIGFCAGGYYGSKRCEFEVGNKLLEVVGDRELAFYPGIARGCAFPGFVYHSEKGAKAADLKVDKTVFTAGTVPNIFKSYYNGGGVFVDAPKFREQGIEILASYTEPLAVDPGEGKPADDWSLTKPRFAAANLEFKEEVPGFSDVIDSLAADEKHRMDFIKACLNKLGLTVSDEQNVPSLSYLHLSSSDPADTGGIMSSLNHLIEKDEHGQEFLKDENDTFHIMKPSMWKMIDLAKALPSETDGKKPADQADGSSDRIVDYNTVTKHIIVHDDDHPESKATPYFNHHAFYSNLLHYQSQVPGASNFGTHLLYGEVVTSTNTLLEKNTNILRNLPQGFTATATVQVAGRGRGSNVWVSPAGSLMFSTVIRHPMAQMQSAPVVFVQYLAAMAIVDGIRSYDGNLYKDMPIKLKWPNDIFALDPAKAKANGGDRNENYTKIGGILVNSHYNTKEYIAVCGIGLNTSNAAPTTSLNQLAQSLPRKVPPFTLEKLLARILTVFDDLYARFLVTGFDEVMEQKYYERWLHIDQIVTLEAEGGQRARIKGITRDYGLLIAEELGWEDRETGKRWTLQSDANSFDFFKGLVKRHLTKELPDCYTACVKPGQQAMACYDIPHAPECLSDDGPTPTASCPSSSEHPHKDAPHSSRDQTSRLASESIRYLTVWDNARVEELVAERRTST</sequence>
<evidence type="ECO:0000313" key="5">
    <source>
        <dbReference type="EMBL" id="KAK5054114.1"/>
    </source>
</evidence>
<feature type="domain" description="BPL/LPL catalytic" evidence="4">
    <location>
        <begin position="400"/>
        <end position="612"/>
    </location>
</feature>
<organism evidence="5 6">
    <name type="scientific">Exophiala sideris</name>
    <dbReference type="NCBI Taxonomy" id="1016849"/>
    <lineage>
        <taxon>Eukaryota</taxon>
        <taxon>Fungi</taxon>
        <taxon>Dikarya</taxon>
        <taxon>Ascomycota</taxon>
        <taxon>Pezizomycotina</taxon>
        <taxon>Eurotiomycetes</taxon>
        <taxon>Chaetothyriomycetidae</taxon>
        <taxon>Chaetothyriales</taxon>
        <taxon>Herpotrichiellaceae</taxon>
        <taxon>Exophiala</taxon>
    </lineage>
</organism>
<feature type="compositionally biased region" description="Basic and acidic residues" evidence="3">
    <location>
        <begin position="740"/>
        <end position="754"/>
    </location>
</feature>
<proteinExistence type="inferred from homology"/>
<keyword evidence="6" id="KW-1185">Reference proteome</keyword>
<dbReference type="SUPFAM" id="SSF52317">
    <property type="entry name" value="Class I glutamine amidotransferase-like"/>
    <property type="match status" value="1"/>
</dbReference>
<dbReference type="PROSITE" id="PS51733">
    <property type="entry name" value="BPL_LPL_CATALYTIC"/>
    <property type="match status" value="1"/>
</dbReference>
<dbReference type="PANTHER" id="PTHR12835">
    <property type="entry name" value="BIOTIN PROTEIN LIGASE"/>
    <property type="match status" value="1"/>
</dbReference>
<dbReference type="EMBL" id="JAVRRF010000024">
    <property type="protein sequence ID" value="KAK5054114.1"/>
    <property type="molecule type" value="Genomic_DNA"/>
</dbReference>
<protein>
    <submittedName>
        <fullName evidence="5">Biotin holocarboxylase synthetase</fullName>
    </submittedName>
</protein>
<dbReference type="InterPro" id="IPR029062">
    <property type="entry name" value="Class_I_gatase-like"/>
</dbReference>
<evidence type="ECO:0000259" key="4">
    <source>
        <dbReference type="PROSITE" id="PS51733"/>
    </source>
</evidence>
<feature type="region of interest" description="Disordered" evidence="3">
    <location>
        <begin position="727"/>
        <end position="757"/>
    </location>
</feature>
<evidence type="ECO:0000256" key="3">
    <source>
        <dbReference type="SAM" id="MobiDB-lite"/>
    </source>
</evidence>
<dbReference type="InterPro" id="IPR019197">
    <property type="entry name" value="Biotin-prot_ligase_N"/>
</dbReference>
<evidence type="ECO:0000256" key="1">
    <source>
        <dbReference type="ARBA" id="ARBA00009934"/>
    </source>
</evidence>
<dbReference type="Proteomes" id="UP001345691">
    <property type="component" value="Unassembled WGS sequence"/>
</dbReference>